<proteinExistence type="predicted"/>
<sequence>MKIKVFRFKNASENSDKNTVFENILFSTCILCFVVLIIVQVVLVVPSFRSALNITDKSIGLPLNGDEYLYDQGQITIKMMGEEPDPSVRVLINGDNVTQFDNTEMTLNVRDGDVVEIDGSQSFAGHIVRVESTTTNIDGKCKNALVNIEKNIKTLVKVRIK</sequence>
<evidence type="ECO:0000313" key="2">
    <source>
        <dbReference type="EMBL" id="EMS73227.1"/>
    </source>
</evidence>
<dbReference type="eggNOG" id="ENOG503373H">
    <property type="taxonomic scope" value="Bacteria"/>
</dbReference>
<evidence type="ECO:0000313" key="3">
    <source>
        <dbReference type="Proteomes" id="UP000014155"/>
    </source>
</evidence>
<keyword evidence="1" id="KW-0472">Membrane</keyword>
<dbReference type="Proteomes" id="UP000014155">
    <property type="component" value="Unassembled WGS sequence"/>
</dbReference>
<dbReference type="PATRIC" id="fig|1195236.3.peg.1021"/>
<dbReference type="STRING" id="1195236.CTER_0726"/>
<feature type="transmembrane region" description="Helical" evidence="1">
    <location>
        <begin position="24"/>
        <end position="45"/>
    </location>
</feature>
<dbReference type="RefSeq" id="WP_004624106.1">
    <property type="nucleotide sequence ID" value="NZ_AORV01000021.1"/>
</dbReference>
<dbReference type="EMBL" id="AORV01000021">
    <property type="protein sequence ID" value="EMS73227.1"/>
    <property type="molecule type" value="Genomic_DNA"/>
</dbReference>
<organism evidence="2 3">
    <name type="scientific">Ruminiclostridium cellobioparum subsp. termitidis CT1112</name>
    <dbReference type="NCBI Taxonomy" id="1195236"/>
    <lineage>
        <taxon>Bacteria</taxon>
        <taxon>Bacillati</taxon>
        <taxon>Bacillota</taxon>
        <taxon>Clostridia</taxon>
        <taxon>Eubacteriales</taxon>
        <taxon>Oscillospiraceae</taxon>
        <taxon>Ruminiclostridium</taxon>
    </lineage>
</organism>
<dbReference type="AlphaFoldDB" id="S0FMV5"/>
<name>S0FMV5_RUMCE</name>
<protein>
    <submittedName>
        <fullName evidence="2">Uncharacterized protein</fullName>
    </submittedName>
</protein>
<keyword evidence="1" id="KW-0812">Transmembrane</keyword>
<keyword evidence="1" id="KW-1133">Transmembrane helix</keyword>
<evidence type="ECO:0000256" key="1">
    <source>
        <dbReference type="SAM" id="Phobius"/>
    </source>
</evidence>
<gene>
    <name evidence="2" type="ORF">CTER_0726</name>
</gene>
<reference evidence="2 3" key="1">
    <citation type="journal article" date="2013" name="Genome Announc.">
        <title>Draft Genome Sequence of the Cellulolytic, Mesophilic, Anaerobic Bacterium Clostridium termitidis Strain CT1112 (DSM 5398).</title>
        <authorList>
            <person name="Lal S."/>
            <person name="Ramachandran U."/>
            <person name="Zhang X."/>
            <person name="Munir R."/>
            <person name="Sparling R."/>
            <person name="Levin D.B."/>
        </authorList>
    </citation>
    <scope>NUCLEOTIDE SEQUENCE [LARGE SCALE GENOMIC DNA]</scope>
    <source>
        <strain evidence="2 3">CT1112</strain>
    </source>
</reference>
<comment type="caution">
    <text evidence="2">The sequence shown here is derived from an EMBL/GenBank/DDBJ whole genome shotgun (WGS) entry which is preliminary data.</text>
</comment>
<accession>S0FMV5</accession>
<keyword evidence="3" id="KW-1185">Reference proteome</keyword>